<evidence type="ECO:0000313" key="2">
    <source>
        <dbReference type="Proteomes" id="UP001187192"/>
    </source>
</evidence>
<keyword evidence="2" id="KW-1185">Reference proteome</keyword>
<organism evidence="1 2">
    <name type="scientific">Ficus carica</name>
    <name type="common">Common fig</name>
    <dbReference type="NCBI Taxonomy" id="3494"/>
    <lineage>
        <taxon>Eukaryota</taxon>
        <taxon>Viridiplantae</taxon>
        <taxon>Streptophyta</taxon>
        <taxon>Embryophyta</taxon>
        <taxon>Tracheophyta</taxon>
        <taxon>Spermatophyta</taxon>
        <taxon>Magnoliopsida</taxon>
        <taxon>eudicotyledons</taxon>
        <taxon>Gunneridae</taxon>
        <taxon>Pentapetalae</taxon>
        <taxon>rosids</taxon>
        <taxon>fabids</taxon>
        <taxon>Rosales</taxon>
        <taxon>Moraceae</taxon>
        <taxon>Ficeae</taxon>
        <taxon>Ficus</taxon>
    </lineage>
</organism>
<dbReference type="EMBL" id="BTGU01006321">
    <property type="protein sequence ID" value="GMN19221.1"/>
    <property type="molecule type" value="Genomic_DNA"/>
</dbReference>
<sequence>MMKLAAEMHQIAAGML</sequence>
<reference evidence="1" key="1">
    <citation type="submission" date="2023-07" db="EMBL/GenBank/DDBJ databases">
        <title>draft genome sequence of fig (Ficus carica).</title>
        <authorList>
            <person name="Takahashi T."/>
            <person name="Nishimura K."/>
        </authorList>
    </citation>
    <scope>NUCLEOTIDE SEQUENCE</scope>
</reference>
<comment type="caution">
    <text evidence="1">The sequence shown here is derived from an EMBL/GenBank/DDBJ whole genome shotgun (WGS) entry which is preliminary data.</text>
</comment>
<evidence type="ECO:0000313" key="1">
    <source>
        <dbReference type="EMBL" id="GMN19221.1"/>
    </source>
</evidence>
<accession>A0AA87Z777</accession>
<gene>
    <name evidence="1" type="ORF">TIFTF001_048596</name>
</gene>
<dbReference type="AlphaFoldDB" id="A0AA87Z777"/>
<protein>
    <submittedName>
        <fullName evidence="1">Uncharacterized protein</fullName>
    </submittedName>
</protein>
<proteinExistence type="predicted"/>
<name>A0AA87Z777_FICCA</name>
<dbReference type="Proteomes" id="UP001187192">
    <property type="component" value="Unassembled WGS sequence"/>
</dbReference>